<reference evidence="1 2" key="1">
    <citation type="submission" date="2021-07" db="EMBL/GenBank/DDBJ databases">
        <authorList>
            <person name="Palmer J.M."/>
        </authorList>
    </citation>
    <scope>NUCLEOTIDE SEQUENCE [LARGE SCALE GENOMIC DNA]</scope>
    <source>
        <strain evidence="1 2">AT_MEX2019</strain>
        <tissue evidence="1">Muscle</tissue>
    </source>
</reference>
<dbReference type="EMBL" id="JAHUTI010031498">
    <property type="protein sequence ID" value="MED6242687.1"/>
    <property type="molecule type" value="Genomic_DNA"/>
</dbReference>
<comment type="caution">
    <text evidence="1">The sequence shown here is derived from an EMBL/GenBank/DDBJ whole genome shotgun (WGS) entry which is preliminary data.</text>
</comment>
<protein>
    <submittedName>
        <fullName evidence="1">Uncharacterized protein</fullName>
    </submittedName>
</protein>
<accession>A0ABU7AWP2</accession>
<gene>
    <name evidence="1" type="ORF">ATANTOWER_008361</name>
</gene>
<keyword evidence="2" id="KW-1185">Reference proteome</keyword>
<proteinExistence type="predicted"/>
<organism evidence="1 2">
    <name type="scientific">Ataeniobius toweri</name>
    <dbReference type="NCBI Taxonomy" id="208326"/>
    <lineage>
        <taxon>Eukaryota</taxon>
        <taxon>Metazoa</taxon>
        <taxon>Chordata</taxon>
        <taxon>Craniata</taxon>
        <taxon>Vertebrata</taxon>
        <taxon>Euteleostomi</taxon>
        <taxon>Actinopterygii</taxon>
        <taxon>Neopterygii</taxon>
        <taxon>Teleostei</taxon>
        <taxon>Neoteleostei</taxon>
        <taxon>Acanthomorphata</taxon>
        <taxon>Ovalentaria</taxon>
        <taxon>Atherinomorphae</taxon>
        <taxon>Cyprinodontiformes</taxon>
        <taxon>Goodeidae</taxon>
        <taxon>Ataeniobius</taxon>
    </lineage>
</organism>
<evidence type="ECO:0000313" key="2">
    <source>
        <dbReference type="Proteomes" id="UP001345963"/>
    </source>
</evidence>
<dbReference type="Proteomes" id="UP001345963">
    <property type="component" value="Unassembled WGS sequence"/>
</dbReference>
<name>A0ABU7AWP2_9TELE</name>
<sequence>MSSTNRILVAFNDLLDEKQCFYTLSKTKGSRRQSWLPKDVDRDFNQSCSYMIPTGSAHPLSKTNICSCAEKNPARLRTRIKILLARISILRADF</sequence>
<evidence type="ECO:0000313" key="1">
    <source>
        <dbReference type="EMBL" id="MED6242687.1"/>
    </source>
</evidence>